<evidence type="ECO:0000256" key="2">
    <source>
        <dbReference type="ARBA" id="ARBA00004167"/>
    </source>
</evidence>
<dbReference type="KEGG" id="bvg:104883761"/>
<keyword evidence="6 15" id="KW-0479">Metal-binding</keyword>
<comment type="catalytic activity">
    <reaction evidence="12">
        <text>2-cis-(+)-abscisate + reduced [NADPH--hemoprotein reductase] + O2 = (+)-8'-hydroxyabscisate + oxidized [NADPH--hemoprotein reductase] + H2O + H(+)</text>
        <dbReference type="Rhea" id="RHEA:12897"/>
        <dbReference type="Rhea" id="RHEA-COMP:11964"/>
        <dbReference type="Rhea" id="RHEA-COMP:11965"/>
        <dbReference type="ChEBI" id="CHEBI:15377"/>
        <dbReference type="ChEBI" id="CHEBI:15378"/>
        <dbReference type="ChEBI" id="CHEBI:15379"/>
        <dbReference type="ChEBI" id="CHEBI:37569"/>
        <dbReference type="ChEBI" id="CHEBI:57618"/>
        <dbReference type="ChEBI" id="CHEBI:58210"/>
        <dbReference type="ChEBI" id="CHEBI:58490"/>
        <dbReference type="EC" id="1.14.14.137"/>
    </reaction>
</comment>
<dbReference type="EMBL" id="KQ090420">
    <property type="protein sequence ID" value="KMS95967.1"/>
    <property type="molecule type" value="Genomic_DNA"/>
</dbReference>
<gene>
    <name evidence="17" type="ORF">BVRB_003280</name>
</gene>
<dbReference type="GO" id="GO:0016125">
    <property type="term" value="P:sterol metabolic process"/>
    <property type="evidence" value="ECO:0007669"/>
    <property type="project" value="TreeGrafter"/>
</dbReference>
<evidence type="ECO:0000256" key="16">
    <source>
        <dbReference type="RuleBase" id="RU000461"/>
    </source>
</evidence>
<keyword evidence="18" id="KW-1185">Reference proteome</keyword>
<evidence type="ECO:0000256" key="10">
    <source>
        <dbReference type="ARBA" id="ARBA00023033"/>
    </source>
</evidence>
<comment type="pathway">
    <text evidence="13">Plant hormone degradation; abscisic acid degradation.</text>
</comment>
<proteinExistence type="inferred from homology"/>
<dbReference type="Pfam" id="PF00067">
    <property type="entry name" value="p450"/>
    <property type="match status" value="1"/>
</dbReference>
<evidence type="ECO:0000256" key="5">
    <source>
        <dbReference type="ARBA" id="ARBA00022692"/>
    </source>
</evidence>
<dbReference type="PROSITE" id="PS00086">
    <property type="entry name" value="CYTOCHROME_P450"/>
    <property type="match status" value="1"/>
</dbReference>
<dbReference type="PRINTS" id="PR00385">
    <property type="entry name" value="P450"/>
</dbReference>
<keyword evidence="9 15" id="KW-0408">Iron</keyword>
<dbReference type="eggNOG" id="KOG0157">
    <property type="taxonomic scope" value="Eukaryota"/>
</dbReference>
<reference evidence="17 18" key="1">
    <citation type="journal article" date="2014" name="Nature">
        <title>The genome of the recently domesticated crop plant sugar beet (Beta vulgaris).</title>
        <authorList>
            <person name="Dohm J.C."/>
            <person name="Minoche A.E."/>
            <person name="Holtgrawe D."/>
            <person name="Capella-Gutierrez S."/>
            <person name="Zakrzewski F."/>
            <person name="Tafer H."/>
            <person name="Rupp O."/>
            <person name="Sorensen T.R."/>
            <person name="Stracke R."/>
            <person name="Reinhardt R."/>
            <person name="Goesmann A."/>
            <person name="Kraft T."/>
            <person name="Schulz B."/>
            <person name="Stadler P.F."/>
            <person name="Schmidt T."/>
            <person name="Gabaldon T."/>
            <person name="Lehrach H."/>
            <person name="Weisshaar B."/>
            <person name="Himmelbauer H."/>
        </authorList>
    </citation>
    <scope>NUCLEOTIDE SEQUENCE [LARGE SCALE GENOMIC DNA]</scope>
    <source>
        <tissue evidence="17">Taproot</tissue>
    </source>
</reference>
<protein>
    <recommendedName>
        <fullName evidence="14">(+)-abscisic acid 8'-hydroxylase</fullName>
        <ecNumber evidence="14">1.14.14.137</ecNumber>
    </recommendedName>
</protein>
<keyword evidence="11" id="KW-0472">Membrane</keyword>
<evidence type="ECO:0000256" key="3">
    <source>
        <dbReference type="ARBA" id="ARBA00010617"/>
    </source>
</evidence>
<dbReference type="PRINTS" id="PR00463">
    <property type="entry name" value="EP450I"/>
</dbReference>
<evidence type="ECO:0000256" key="6">
    <source>
        <dbReference type="ARBA" id="ARBA00022723"/>
    </source>
</evidence>
<dbReference type="AlphaFoldDB" id="A0A0J8B846"/>
<dbReference type="GO" id="GO:0010295">
    <property type="term" value="F:(+)-abscisic acid 8'-hydroxylase activity"/>
    <property type="evidence" value="ECO:0007669"/>
    <property type="project" value="UniProtKB-EC"/>
</dbReference>
<dbReference type="FunFam" id="1.10.630.10:FF:000014">
    <property type="entry name" value="Abscisic acid 8"/>
    <property type="match status" value="1"/>
</dbReference>
<evidence type="ECO:0000256" key="1">
    <source>
        <dbReference type="ARBA" id="ARBA00001971"/>
    </source>
</evidence>
<comment type="similarity">
    <text evidence="3 16">Belongs to the cytochrome P450 family.</text>
</comment>
<evidence type="ECO:0000256" key="13">
    <source>
        <dbReference type="ARBA" id="ARBA00060633"/>
    </source>
</evidence>
<evidence type="ECO:0000256" key="15">
    <source>
        <dbReference type="PIRSR" id="PIRSR602401-1"/>
    </source>
</evidence>
<evidence type="ECO:0000256" key="7">
    <source>
        <dbReference type="ARBA" id="ARBA00022989"/>
    </source>
</evidence>
<dbReference type="CDD" id="cd11043">
    <property type="entry name" value="CYP90-like"/>
    <property type="match status" value="1"/>
</dbReference>
<evidence type="ECO:0000256" key="11">
    <source>
        <dbReference type="ARBA" id="ARBA00023136"/>
    </source>
</evidence>
<dbReference type="SUPFAM" id="SSF48264">
    <property type="entry name" value="Cytochrome P450"/>
    <property type="match status" value="1"/>
</dbReference>
<evidence type="ECO:0000256" key="4">
    <source>
        <dbReference type="ARBA" id="ARBA00022617"/>
    </source>
</evidence>
<dbReference type="InterPro" id="IPR001128">
    <property type="entry name" value="Cyt_P450"/>
</dbReference>
<accession>A0A0J8B846</accession>
<dbReference type="Gramene" id="KMS95967">
    <property type="protein sequence ID" value="KMS95967"/>
    <property type="gene ID" value="BVRB_003280"/>
</dbReference>
<organism evidence="17 18">
    <name type="scientific">Beta vulgaris subsp. vulgaris</name>
    <name type="common">Beet</name>
    <dbReference type="NCBI Taxonomy" id="3555"/>
    <lineage>
        <taxon>Eukaryota</taxon>
        <taxon>Viridiplantae</taxon>
        <taxon>Streptophyta</taxon>
        <taxon>Embryophyta</taxon>
        <taxon>Tracheophyta</taxon>
        <taxon>Spermatophyta</taxon>
        <taxon>Magnoliopsida</taxon>
        <taxon>eudicotyledons</taxon>
        <taxon>Gunneridae</taxon>
        <taxon>Pentapetalae</taxon>
        <taxon>Caryophyllales</taxon>
        <taxon>Chenopodiaceae</taxon>
        <taxon>Betoideae</taxon>
        <taxon>Beta</taxon>
    </lineage>
</organism>
<comment type="cofactor">
    <cofactor evidence="1 15">
        <name>heme</name>
        <dbReference type="ChEBI" id="CHEBI:30413"/>
    </cofactor>
</comment>
<dbReference type="OMA" id="AHMCLGL"/>
<dbReference type="GO" id="GO:0016020">
    <property type="term" value="C:membrane"/>
    <property type="evidence" value="ECO:0007669"/>
    <property type="project" value="UniProtKB-SubCell"/>
</dbReference>
<dbReference type="InterPro" id="IPR036396">
    <property type="entry name" value="Cyt_P450_sf"/>
</dbReference>
<evidence type="ECO:0000313" key="17">
    <source>
        <dbReference type="EMBL" id="KMS95967.1"/>
    </source>
</evidence>
<dbReference type="InterPro" id="IPR017972">
    <property type="entry name" value="Cyt_P450_CS"/>
</dbReference>
<comment type="subcellular location">
    <subcellularLocation>
        <location evidence="2">Membrane</location>
        <topology evidence="2">Single-pass membrane protein</topology>
    </subcellularLocation>
</comment>
<dbReference type="EC" id="1.14.14.137" evidence="14"/>
<feature type="binding site" description="axial binding residue" evidence="15">
    <location>
        <position position="416"/>
    </location>
    <ligand>
        <name>heme</name>
        <dbReference type="ChEBI" id="CHEBI:30413"/>
    </ligand>
    <ligandPart>
        <name>Fe</name>
        <dbReference type="ChEBI" id="CHEBI:18248"/>
    </ligandPart>
</feature>
<evidence type="ECO:0000256" key="8">
    <source>
        <dbReference type="ARBA" id="ARBA00023002"/>
    </source>
</evidence>
<keyword evidence="5" id="KW-0812">Transmembrane</keyword>
<dbReference type="Gene3D" id="1.10.630.10">
    <property type="entry name" value="Cytochrome P450"/>
    <property type="match status" value="1"/>
</dbReference>
<dbReference type="GO" id="GO:0005506">
    <property type="term" value="F:iron ion binding"/>
    <property type="evidence" value="ECO:0007669"/>
    <property type="project" value="InterPro"/>
</dbReference>
<dbReference type="OrthoDB" id="1372046at2759"/>
<keyword evidence="4 15" id="KW-0349">Heme</keyword>
<keyword evidence="8 16" id="KW-0560">Oxidoreductase</keyword>
<keyword evidence="7" id="KW-1133">Transmembrane helix</keyword>
<dbReference type="PANTHER" id="PTHR24286">
    <property type="entry name" value="CYTOCHROME P450 26"/>
    <property type="match status" value="1"/>
</dbReference>
<evidence type="ECO:0000313" key="18">
    <source>
        <dbReference type="Proteomes" id="UP000035740"/>
    </source>
</evidence>
<sequence>MSTIFAGLVTLIMLIIMVVKKLNQWRFTTKFGAKLPPGSLGWPYIGETLQLFSQNPHVFFSSRQKRYGDVFKTRILGCPCIMLANPEALKFVLMTKANLFKPTYPKSKERLIGTNAIFFQQGTYHSQIRKLVQASLSLDTIKPRIPKIELIAKSTLNSWADGRVVHVFQELKKFTFDVAVLSIFGELDSYYHQVLKENYVTLDKGYNSFPTIIPATCYFKSLMARRRLSQIIRDILNDRREKRLTTRDLLGCLLNFNENGKTLTDDQIIDNVIGVLFAAQDTAASVLTWILKYITDHPKLLEEIQREQMTIYKANANGEQPLTWTQIREMQVTHKVILESLRMASIISFTYREAIQDVVYDGYLIPKGWKVLPLFRNIHHNPAFFDDPETFNPSRFEAATIKAHTYMPFGYGAHACPGNEVAKLLMLVFIHHLVTHFRWEVVGPHSGVEYDPFPVPEQGLRTRFWRTS</sequence>
<evidence type="ECO:0000256" key="9">
    <source>
        <dbReference type="ARBA" id="ARBA00023004"/>
    </source>
</evidence>
<keyword evidence="10 16" id="KW-0503">Monooxygenase</keyword>
<dbReference type="InterPro" id="IPR002401">
    <property type="entry name" value="Cyt_P450_E_grp-I"/>
</dbReference>
<dbReference type="PANTHER" id="PTHR24286:SF375">
    <property type="entry name" value="ABSCISIC ACID 8'-HYDROXYLASE 4-LIKE"/>
    <property type="match status" value="1"/>
</dbReference>
<evidence type="ECO:0000256" key="12">
    <source>
        <dbReference type="ARBA" id="ARBA00050609"/>
    </source>
</evidence>
<name>A0A0J8B846_BETVV</name>
<evidence type="ECO:0000256" key="14">
    <source>
        <dbReference type="ARBA" id="ARBA00066338"/>
    </source>
</evidence>
<dbReference type="GO" id="GO:0020037">
    <property type="term" value="F:heme binding"/>
    <property type="evidence" value="ECO:0007669"/>
    <property type="project" value="InterPro"/>
</dbReference>
<dbReference type="Proteomes" id="UP000035740">
    <property type="component" value="Unassembled WGS sequence"/>
</dbReference>